<dbReference type="AlphaFoldDB" id="A0A2W5TZ63"/>
<dbReference type="EMBL" id="QFQP01000002">
    <property type="protein sequence ID" value="PZR17586.1"/>
    <property type="molecule type" value="Genomic_DNA"/>
</dbReference>
<organism evidence="1 2">
    <name type="scientific">Archangium gephyra</name>
    <dbReference type="NCBI Taxonomy" id="48"/>
    <lineage>
        <taxon>Bacteria</taxon>
        <taxon>Pseudomonadati</taxon>
        <taxon>Myxococcota</taxon>
        <taxon>Myxococcia</taxon>
        <taxon>Myxococcales</taxon>
        <taxon>Cystobacterineae</taxon>
        <taxon>Archangiaceae</taxon>
        <taxon>Archangium</taxon>
    </lineage>
</organism>
<evidence type="ECO:0000313" key="1">
    <source>
        <dbReference type="EMBL" id="PZR17586.1"/>
    </source>
</evidence>
<evidence type="ECO:0000313" key="2">
    <source>
        <dbReference type="Proteomes" id="UP000249061"/>
    </source>
</evidence>
<sequence>MTSVLGCDCKPPGPSGTVPDVIANPTAISFSACPNKDESGGAVADVFPDIKKLKLTNQGRVGADLTFSFTGAGKDLFSIDGTAPMSIDRLADLEIPLKFSPNARGDVRADFVVNDNTEGTADTIVTLIGSGINLPSQPTIETGPQKTDATGFFTCTSESPLSDCILQFPDTLIGATHQLQLKIRNKGCPALKVKSLKIEGSTLGTTDGFSITSPAVLPSETSPLVLSTADGTEETTLTITFNATDDASGAPSQGRYASLIIESNDPNFGDGFQNPARIQLQANAVKPSIYVAPTSCNFTNSMDRCGNDPRQPNKANFRVTNDGATPLTISKVSFRSSGITTSADNRFTISQNIQGQTLQPAASATLIVTETDAPLLVSDQIEIVADLVGGGAGSGGSITLSVISGIKPCLTTDPSDEIDFGDPADELTGRRLLIKNDAACGQLILNEVKIEPSPFYSLVAPLIDPNTTIAPGGQLETNVQYKRPSTGGMQLGELTIRSNDTDFSPRKLIVLRSNAAADTFPTAALTACTADQLGSDPDCMSGASTSVGYTGAQLGASRQITLSAINSTDNTMVSEFEFVNANNTAAPLPAGGSVGDLAGNGVRGTANKRVLTVPPGVTGTYRFQLTVWDNRGQQSANRSLIVINIYP</sequence>
<dbReference type="Proteomes" id="UP000249061">
    <property type="component" value="Unassembled WGS sequence"/>
</dbReference>
<dbReference type="Gene3D" id="2.60.40.10">
    <property type="entry name" value="Immunoglobulins"/>
    <property type="match status" value="5"/>
</dbReference>
<dbReference type="InterPro" id="IPR013783">
    <property type="entry name" value="Ig-like_fold"/>
</dbReference>
<name>A0A2W5TZ63_9BACT</name>
<protein>
    <recommendedName>
        <fullName evidence="3">Choice-of-anchor D domain-containing protein</fullName>
    </recommendedName>
</protein>
<reference evidence="1 2" key="1">
    <citation type="submission" date="2017-08" db="EMBL/GenBank/DDBJ databases">
        <title>Infants hospitalized years apart are colonized by the same room-sourced microbial strains.</title>
        <authorList>
            <person name="Brooks B."/>
            <person name="Olm M.R."/>
            <person name="Firek B.A."/>
            <person name="Baker R."/>
            <person name="Thomas B.C."/>
            <person name="Morowitz M.J."/>
            <person name="Banfield J.F."/>
        </authorList>
    </citation>
    <scope>NUCLEOTIDE SEQUENCE [LARGE SCALE GENOMIC DNA]</scope>
    <source>
        <strain evidence="1">S2_003_000_R2_14</strain>
    </source>
</reference>
<accession>A0A2W5TZ63</accession>
<evidence type="ECO:0008006" key="3">
    <source>
        <dbReference type="Google" id="ProtNLM"/>
    </source>
</evidence>
<proteinExistence type="predicted"/>
<comment type="caution">
    <text evidence="1">The sequence shown here is derived from an EMBL/GenBank/DDBJ whole genome shotgun (WGS) entry which is preliminary data.</text>
</comment>
<gene>
    <name evidence="1" type="ORF">DI536_04535</name>
</gene>